<keyword evidence="1" id="KW-0472">Membrane</keyword>
<dbReference type="Proteomes" id="UP000199695">
    <property type="component" value="Unassembled WGS sequence"/>
</dbReference>
<dbReference type="RefSeq" id="WP_089967965.1">
    <property type="nucleotide sequence ID" value="NZ_FOCQ01000007.1"/>
</dbReference>
<keyword evidence="1" id="KW-0812">Transmembrane</keyword>
<dbReference type="EMBL" id="FOCQ01000007">
    <property type="protein sequence ID" value="SEN22303.1"/>
    <property type="molecule type" value="Genomic_DNA"/>
</dbReference>
<dbReference type="OrthoDB" id="2988117at2"/>
<keyword evidence="3" id="KW-1185">Reference proteome</keyword>
<reference evidence="2 3" key="1">
    <citation type="submission" date="2016-10" db="EMBL/GenBank/DDBJ databases">
        <authorList>
            <person name="de Groot N.N."/>
        </authorList>
    </citation>
    <scope>NUCLEOTIDE SEQUENCE [LARGE SCALE GENOMIC DNA]</scope>
    <source>
        <strain evidence="2 3">DSM 46701</strain>
    </source>
</reference>
<evidence type="ECO:0000313" key="2">
    <source>
        <dbReference type="EMBL" id="SEN22303.1"/>
    </source>
</evidence>
<organism evidence="2 3">
    <name type="scientific">Lihuaxuella thermophila</name>
    <dbReference type="NCBI Taxonomy" id="1173111"/>
    <lineage>
        <taxon>Bacteria</taxon>
        <taxon>Bacillati</taxon>
        <taxon>Bacillota</taxon>
        <taxon>Bacilli</taxon>
        <taxon>Bacillales</taxon>
        <taxon>Thermoactinomycetaceae</taxon>
        <taxon>Lihuaxuella</taxon>
    </lineage>
</organism>
<keyword evidence="1" id="KW-1133">Transmembrane helix</keyword>
<protein>
    <submittedName>
        <fullName evidence="2">Uncharacterized protein</fullName>
    </submittedName>
</protein>
<dbReference type="STRING" id="1173111.SAMN05444955_107142"/>
<name>A0A1H8ES32_9BACL</name>
<feature type="transmembrane region" description="Helical" evidence="1">
    <location>
        <begin position="7"/>
        <end position="26"/>
    </location>
</feature>
<dbReference type="AlphaFoldDB" id="A0A1H8ES32"/>
<accession>A0A1H8ES32</accession>
<sequence length="177" mass="20929">MSHPGDNLVLILLIGVIFYFLLRNWISFSFLTDWLHKSADQGQIEIRGDVPDLLKKNGYEVIKAKQRVPITIDVDDRTYESRFYVDYIARADDEWYLVIVARERKPVRMSGPALRDYFLPYYLLYQPEGILYVNREKRTIQLIQFDFPDVSLSKKQGFPWLYIAAVLFGMILAWLIR</sequence>
<evidence type="ECO:0000256" key="1">
    <source>
        <dbReference type="SAM" id="Phobius"/>
    </source>
</evidence>
<proteinExistence type="predicted"/>
<gene>
    <name evidence="2" type="ORF">SAMN05444955_107142</name>
</gene>
<feature type="transmembrane region" description="Helical" evidence="1">
    <location>
        <begin position="157"/>
        <end position="176"/>
    </location>
</feature>
<evidence type="ECO:0000313" key="3">
    <source>
        <dbReference type="Proteomes" id="UP000199695"/>
    </source>
</evidence>